<keyword evidence="5" id="KW-0378">Hydrolase</keyword>
<accession>A0A834I774</accession>
<dbReference type="InterPro" id="IPR045857">
    <property type="entry name" value="O16G_dom_2"/>
</dbReference>
<evidence type="ECO:0000256" key="4">
    <source>
        <dbReference type="ARBA" id="ARBA00023180"/>
    </source>
</evidence>
<dbReference type="EMBL" id="JAACXV010013217">
    <property type="protein sequence ID" value="KAF7273922.1"/>
    <property type="molecule type" value="Genomic_DNA"/>
</dbReference>
<evidence type="ECO:0000313" key="9">
    <source>
        <dbReference type="Proteomes" id="UP000625711"/>
    </source>
</evidence>
<dbReference type="OrthoDB" id="1740265at2759"/>
<protein>
    <recommendedName>
        <fullName evidence="3">alpha-glucosidase</fullName>
        <ecNumber evidence="3">3.2.1.20</ecNumber>
    </recommendedName>
</protein>
<reference evidence="8" key="1">
    <citation type="submission" date="2020-08" db="EMBL/GenBank/DDBJ databases">
        <title>Genome sequencing and assembly of the red palm weevil Rhynchophorus ferrugineus.</title>
        <authorList>
            <person name="Dias G.B."/>
            <person name="Bergman C.M."/>
            <person name="Manee M."/>
        </authorList>
    </citation>
    <scope>NUCLEOTIDE SEQUENCE</scope>
    <source>
        <strain evidence="8">AA-2017</strain>
        <tissue evidence="8">Whole larva</tissue>
    </source>
</reference>
<dbReference type="GO" id="GO:0005975">
    <property type="term" value="P:carbohydrate metabolic process"/>
    <property type="evidence" value="ECO:0007669"/>
    <property type="project" value="InterPro"/>
</dbReference>
<comment type="caution">
    <text evidence="8">The sequence shown here is derived from an EMBL/GenBank/DDBJ whole genome shotgun (WGS) entry which is preliminary data.</text>
</comment>
<name>A0A834I774_RHYFE</name>
<evidence type="ECO:0000313" key="8">
    <source>
        <dbReference type="EMBL" id="KAF7273922.1"/>
    </source>
</evidence>
<evidence type="ECO:0000256" key="6">
    <source>
        <dbReference type="SAM" id="SignalP"/>
    </source>
</evidence>
<evidence type="ECO:0000256" key="5">
    <source>
        <dbReference type="ARBA" id="ARBA00023295"/>
    </source>
</evidence>
<feature type="domain" description="Glycosyl hydrolase family 13 catalytic" evidence="7">
    <location>
        <begin position="50"/>
        <end position="446"/>
    </location>
</feature>
<sequence>MKLNDIAYCILAVTVTIVTATSNEPFTVKTFQHSIQNRYLEWWQTAVFYQIYPRSFKDSNNDGDGDLQGIIQKLDHIQDAGIDAIWLSPIYKSPQVDNGYDISDYRDIDEIYGTLDDLKELLKEAHARGIKVILDYVPNHTSDKHAWFQASLNKQEGYEDFYVWKDPVFVDGERQPPNNWLSAFKGSAWEWSEERQQYYLHQFSIGQPDLNYRNPNVVREMKDVLKYWLDFGIDGFRMDAVPTLFEDEQFRDEPLSGKANVGPEDYEYLDHIYTTDLNETIFMIYQFRQVLDEFNANQNDSYSRIMMTEVYSDIDTTMKYYGTVDGSIRGAHFTFNFWTFITYLIKGVDPFELFQSITLWLENIPRLYTSNWVLGNHDQPRVATRLGPENVDALNMLVAILPGIWVTYNGEEIGQENGEVTCEQGYDPQAIKNCSTFNETSRDFERTPFQWDTTVNAGFNEGAPTWLPVSKKYLETNLENQLPADINSHYNIYKELIKFRDVFENETETSLLINAQVNWFRFLRIPNSDHIGYAFIFNINDEENVVPDGFASSTSEVIVRSSNSPYQIGDTFNLTQPLKPREAVILKMNMR</sequence>
<keyword evidence="6" id="KW-0732">Signal</keyword>
<dbReference type="FunFam" id="3.90.400.10:FF:000001">
    <property type="entry name" value="Maltase A3, isoform A"/>
    <property type="match status" value="1"/>
</dbReference>
<dbReference type="PANTHER" id="PTHR10357:SF179">
    <property type="entry name" value="NEUTRAL AND BASIC AMINO ACID TRANSPORT PROTEIN RBAT"/>
    <property type="match status" value="1"/>
</dbReference>
<dbReference type="InterPro" id="IPR017853">
    <property type="entry name" value="GH"/>
</dbReference>
<feature type="signal peptide" evidence="6">
    <location>
        <begin position="1"/>
        <end position="20"/>
    </location>
</feature>
<dbReference type="AlphaFoldDB" id="A0A834I774"/>
<dbReference type="PANTHER" id="PTHR10357">
    <property type="entry name" value="ALPHA-AMYLASE FAMILY MEMBER"/>
    <property type="match status" value="1"/>
</dbReference>
<dbReference type="Gene3D" id="3.90.400.10">
    <property type="entry name" value="Oligo-1,6-glucosidase, Domain 2"/>
    <property type="match status" value="1"/>
</dbReference>
<gene>
    <name evidence="8" type="ORF">GWI33_013383</name>
</gene>
<keyword evidence="4" id="KW-0325">Glycoprotein</keyword>
<dbReference type="Proteomes" id="UP000625711">
    <property type="component" value="Unassembled WGS sequence"/>
</dbReference>
<keyword evidence="5" id="KW-0326">Glycosidase</keyword>
<organism evidence="8 9">
    <name type="scientific">Rhynchophorus ferrugineus</name>
    <name type="common">Red palm weevil</name>
    <name type="synonym">Curculio ferrugineus</name>
    <dbReference type="NCBI Taxonomy" id="354439"/>
    <lineage>
        <taxon>Eukaryota</taxon>
        <taxon>Metazoa</taxon>
        <taxon>Ecdysozoa</taxon>
        <taxon>Arthropoda</taxon>
        <taxon>Hexapoda</taxon>
        <taxon>Insecta</taxon>
        <taxon>Pterygota</taxon>
        <taxon>Neoptera</taxon>
        <taxon>Endopterygota</taxon>
        <taxon>Coleoptera</taxon>
        <taxon>Polyphaga</taxon>
        <taxon>Cucujiformia</taxon>
        <taxon>Curculionidae</taxon>
        <taxon>Dryophthorinae</taxon>
        <taxon>Rhynchophorus</taxon>
    </lineage>
</organism>
<feature type="chain" id="PRO_5032381444" description="alpha-glucosidase" evidence="6">
    <location>
        <begin position="21"/>
        <end position="591"/>
    </location>
</feature>
<evidence type="ECO:0000259" key="7">
    <source>
        <dbReference type="SMART" id="SM00642"/>
    </source>
</evidence>
<comment type="similarity">
    <text evidence="2">Belongs to the glycosyl hydrolase 13 family.</text>
</comment>
<evidence type="ECO:0000256" key="1">
    <source>
        <dbReference type="ARBA" id="ARBA00001657"/>
    </source>
</evidence>
<dbReference type="Gene3D" id="3.20.20.80">
    <property type="entry name" value="Glycosidases"/>
    <property type="match status" value="1"/>
</dbReference>
<keyword evidence="9" id="KW-1185">Reference proteome</keyword>
<dbReference type="InterPro" id="IPR006047">
    <property type="entry name" value="GH13_cat_dom"/>
</dbReference>
<dbReference type="Pfam" id="PF00128">
    <property type="entry name" value="Alpha-amylase"/>
    <property type="match status" value="1"/>
</dbReference>
<comment type="catalytic activity">
    <reaction evidence="1">
        <text>Hydrolysis of terminal, non-reducing (1-&gt;4)-linked alpha-D-glucose residues with release of alpha-D-glucose.</text>
        <dbReference type="EC" id="3.2.1.20"/>
    </reaction>
</comment>
<dbReference type="EC" id="3.2.1.20" evidence="3"/>
<evidence type="ECO:0000256" key="3">
    <source>
        <dbReference type="ARBA" id="ARBA00012741"/>
    </source>
</evidence>
<dbReference type="CDD" id="cd11328">
    <property type="entry name" value="AmyAc_maltase"/>
    <property type="match status" value="1"/>
</dbReference>
<dbReference type="SUPFAM" id="SSF51445">
    <property type="entry name" value="(Trans)glycosidases"/>
    <property type="match status" value="1"/>
</dbReference>
<dbReference type="SMART" id="SM00642">
    <property type="entry name" value="Aamy"/>
    <property type="match status" value="1"/>
</dbReference>
<evidence type="ECO:0000256" key="2">
    <source>
        <dbReference type="ARBA" id="ARBA00008061"/>
    </source>
</evidence>
<dbReference type="GO" id="GO:0004558">
    <property type="term" value="F:alpha-1,4-glucosidase activity"/>
    <property type="evidence" value="ECO:0007669"/>
    <property type="project" value="UniProtKB-EC"/>
</dbReference>
<proteinExistence type="inferred from homology"/>